<sequence>MRPFVFDFKRSFLRISTLLFLVVFAVAGVGIAYAIDHSIGSQVDYKYSVIGFSQVEGDHVNLVAMAIGPNGDPASGVKVSAYANGGEVASGVTNSSGEVSLGFTSKAMPYTLIVYQEDKQNVTDTLAGNDTFSFPSPYTNELLFSPAMSNTYSGPSIMISNYFPNGSVKLYVSTLYPISLCYNVTSHISPSTHVGSGPLENSHFIANQSEGIKSYIIKVRDHPSALYFDILAKPIHSYNPGVYSYEETTQEVTSRSAISIDELEGFESSFSLYAEFFPIIFLYLAYSLLAKPKGTGALEFLLSKPITREQIFVNRFMGGVITAFVSSGVFMVIVSLTLLALTGAFVGLIPTLYIFIGLSLSLVAFYSLMFLIGGIVNSSGTFLGLSILTFVFFLFIESVLFVILEFNGINIVKYEDYLSFDSPLAFMEHYAEGSLSSLFTSAYYNVSLEVVDVILWIFLPVMIGYVVFTQLIQKRRLTSNRQ</sequence>
<dbReference type="GO" id="GO:0140359">
    <property type="term" value="F:ABC-type transporter activity"/>
    <property type="evidence" value="ECO:0007669"/>
    <property type="project" value="InterPro"/>
</dbReference>
<dbReference type="STRING" id="1294262.GCA_001316085_01999"/>
<keyword evidence="3" id="KW-1185">Reference proteome</keyword>
<name>A0A510DTP6_9CREN</name>
<keyword evidence="1" id="KW-1133">Transmembrane helix</keyword>
<evidence type="ECO:0008006" key="4">
    <source>
        <dbReference type="Google" id="ProtNLM"/>
    </source>
</evidence>
<feature type="transmembrane region" description="Helical" evidence="1">
    <location>
        <begin position="270"/>
        <end position="289"/>
    </location>
</feature>
<dbReference type="KEGG" id="step:IC006_0712"/>
<accession>A0A510DTP6</accession>
<keyword evidence="1" id="KW-0472">Membrane</keyword>
<dbReference type="EMBL" id="AP018929">
    <property type="protein sequence ID" value="BBG23428.1"/>
    <property type="molecule type" value="Genomic_DNA"/>
</dbReference>
<feature type="transmembrane region" description="Helical" evidence="1">
    <location>
        <begin position="382"/>
        <end position="404"/>
    </location>
</feature>
<proteinExistence type="predicted"/>
<reference evidence="2 3" key="1">
    <citation type="journal article" date="2020" name="Int. J. Syst. Evol. Microbiol.">
        <title>Sulfuracidifex tepidarius gen. nov., sp. nov. and transfer of Sulfolobus metallicus Huber and Stetter 1992 to the genus Sulfuracidifex as Sulfuracidifex metallicus comb. nov.</title>
        <authorList>
            <person name="Itoh T."/>
            <person name="Miura T."/>
            <person name="Sakai H.D."/>
            <person name="Kato S."/>
            <person name="Ohkuma M."/>
            <person name="Takashina T."/>
        </authorList>
    </citation>
    <scope>NUCLEOTIDE SEQUENCE [LARGE SCALE GENOMIC DNA]</scope>
    <source>
        <strain evidence="2 3">IC-006</strain>
    </source>
</reference>
<feature type="transmembrane region" description="Helical" evidence="1">
    <location>
        <begin position="316"/>
        <end position="346"/>
    </location>
</feature>
<feature type="transmembrane region" description="Helical" evidence="1">
    <location>
        <begin position="352"/>
        <end position="375"/>
    </location>
</feature>
<gene>
    <name evidence="2" type="ORF">IC006_0712</name>
</gene>
<organism evidence="2 3">
    <name type="scientific">Sulfuracidifex tepidarius</name>
    <dbReference type="NCBI Taxonomy" id="1294262"/>
    <lineage>
        <taxon>Archaea</taxon>
        <taxon>Thermoproteota</taxon>
        <taxon>Thermoprotei</taxon>
        <taxon>Sulfolobales</taxon>
        <taxon>Sulfolobaceae</taxon>
        <taxon>Sulfuracidifex</taxon>
    </lineage>
</organism>
<feature type="transmembrane region" description="Helical" evidence="1">
    <location>
        <begin position="453"/>
        <end position="472"/>
    </location>
</feature>
<dbReference type="Pfam" id="PF12679">
    <property type="entry name" value="ABC2_membrane_2"/>
    <property type="match status" value="1"/>
</dbReference>
<dbReference type="OrthoDB" id="86287at2157"/>
<evidence type="ECO:0000313" key="2">
    <source>
        <dbReference type="EMBL" id="BBG23428.1"/>
    </source>
</evidence>
<dbReference type="GeneID" id="41714525"/>
<dbReference type="AlphaFoldDB" id="A0A510DTP6"/>
<evidence type="ECO:0000313" key="3">
    <source>
        <dbReference type="Proteomes" id="UP000322983"/>
    </source>
</evidence>
<dbReference type="GO" id="GO:0005886">
    <property type="term" value="C:plasma membrane"/>
    <property type="evidence" value="ECO:0007669"/>
    <property type="project" value="UniProtKB-SubCell"/>
</dbReference>
<dbReference type="Proteomes" id="UP000322983">
    <property type="component" value="Chromosome"/>
</dbReference>
<dbReference type="RefSeq" id="WP_149528344.1">
    <property type="nucleotide sequence ID" value="NZ_AP018929.1"/>
</dbReference>
<dbReference type="PANTHER" id="PTHR43471">
    <property type="entry name" value="ABC TRANSPORTER PERMEASE"/>
    <property type="match status" value="1"/>
</dbReference>
<evidence type="ECO:0000256" key="1">
    <source>
        <dbReference type="SAM" id="Phobius"/>
    </source>
</evidence>
<keyword evidence="1" id="KW-0812">Transmembrane</keyword>
<protein>
    <recommendedName>
        <fullName evidence="4">ABC-2 type transporter domain-containing protein</fullName>
    </recommendedName>
</protein>